<feature type="signal peptide" evidence="5">
    <location>
        <begin position="1"/>
        <end position="23"/>
    </location>
</feature>
<reference evidence="6 7" key="1">
    <citation type="submission" date="2018-11" db="EMBL/GenBank/DDBJ databases">
        <authorList>
            <consortium name="Pathogen Informatics"/>
        </authorList>
    </citation>
    <scope>NUCLEOTIDE SEQUENCE [LARGE SCALE GENOMIC DNA]</scope>
</reference>
<gene>
    <name evidence="6" type="ORF">SVUK_LOCUS1295</name>
</gene>
<proteinExistence type="predicted"/>
<name>A0A3P7IPH1_STRVU</name>
<keyword evidence="7" id="KW-1185">Reference proteome</keyword>
<dbReference type="AlphaFoldDB" id="A0A3P7IPH1"/>
<evidence type="ECO:0000256" key="5">
    <source>
        <dbReference type="SAM" id="SignalP"/>
    </source>
</evidence>
<keyword evidence="4" id="KW-1133">Transmembrane helix</keyword>
<dbReference type="EMBL" id="UYYB01002508">
    <property type="protein sequence ID" value="VDM66297.1"/>
    <property type="molecule type" value="Genomic_DNA"/>
</dbReference>
<evidence type="ECO:0000256" key="4">
    <source>
        <dbReference type="ARBA" id="ARBA00022989"/>
    </source>
</evidence>
<keyword evidence="4" id="KW-0472">Membrane</keyword>
<evidence type="ECO:0000256" key="1">
    <source>
        <dbReference type="ARBA" id="ARBA00004479"/>
    </source>
</evidence>
<evidence type="ECO:0000256" key="3">
    <source>
        <dbReference type="ARBA" id="ARBA00022729"/>
    </source>
</evidence>
<comment type="subcellular location">
    <subcellularLocation>
        <location evidence="1">Membrane</location>
        <topology evidence="1">Single-pass type I membrane protein</topology>
    </subcellularLocation>
</comment>
<accession>A0A3P7IPH1</accession>
<evidence type="ECO:0000313" key="7">
    <source>
        <dbReference type="Proteomes" id="UP000270094"/>
    </source>
</evidence>
<dbReference type="PANTHER" id="PTHR13055:SF12">
    <property type="entry name" value="LD40707P"/>
    <property type="match status" value="1"/>
</dbReference>
<feature type="chain" id="PRO_5018247695" description="Olfactomedin-like domain-containing protein" evidence="5">
    <location>
        <begin position="24"/>
        <end position="239"/>
    </location>
</feature>
<dbReference type="InterPro" id="IPR031152">
    <property type="entry name" value="PLXDC"/>
</dbReference>
<keyword evidence="2" id="KW-0812">Transmembrane</keyword>
<dbReference type="OrthoDB" id="6285106at2759"/>
<keyword evidence="3 5" id="KW-0732">Signal</keyword>
<protein>
    <recommendedName>
        <fullName evidence="8">Olfactomedin-like domain-containing protein</fullName>
    </recommendedName>
</protein>
<evidence type="ECO:0008006" key="8">
    <source>
        <dbReference type="Google" id="ProtNLM"/>
    </source>
</evidence>
<dbReference type="PANTHER" id="PTHR13055">
    <property type="entry name" value="TUMOR ENDOTHELIAL MARKER 7 RELATED"/>
    <property type="match status" value="1"/>
</dbReference>
<sequence>MLEGVCWRLLYLFLFSVLVDANAGHYGLPLYLRYEDTSPMFQLLPRSAMRVRRASSILPQERGDEKEGPDMWNTHIPDDIDVEKENNTVDHQYYLMTIYANRSDQTKRYWVDIDEMLKKPGVVGNASHPLLSGTYRRAVGAKLSFKFPFYGHMMANLTIATGGFLYVGDQTHNWLAATQYIAPLMANFDTTLDGSSILYADDGERFVVEWRKVQLREQHQGAHERIAHKRRAASCQMWN</sequence>
<dbReference type="GO" id="GO:0016020">
    <property type="term" value="C:membrane"/>
    <property type="evidence" value="ECO:0007669"/>
    <property type="project" value="UniProtKB-SubCell"/>
</dbReference>
<dbReference type="Proteomes" id="UP000270094">
    <property type="component" value="Unassembled WGS sequence"/>
</dbReference>
<organism evidence="6 7">
    <name type="scientific">Strongylus vulgaris</name>
    <name type="common">Blood worm</name>
    <dbReference type="NCBI Taxonomy" id="40348"/>
    <lineage>
        <taxon>Eukaryota</taxon>
        <taxon>Metazoa</taxon>
        <taxon>Ecdysozoa</taxon>
        <taxon>Nematoda</taxon>
        <taxon>Chromadorea</taxon>
        <taxon>Rhabditida</taxon>
        <taxon>Rhabditina</taxon>
        <taxon>Rhabditomorpha</taxon>
        <taxon>Strongyloidea</taxon>
        <taxon>Strongylidae</taxon>
        <taxon>Strongylus</taxon>
    </lineage>
</organism>
<evidence type="ECO:0000256" key="2">
    <source>
        <dbReference type="ARBA" id="ARBA00022692"/>
    </source>
</evidence>
<evidence type="ECO:0000313" key="6">
    <source>
        <dbReference type="EMBL" id="VDM66297.1"/>
    </source>
</evidence>